<protein>
    <recommendedName>
        <fullName evidence="10">Glycan metabolism protein RagB</fullName>
    </recommendedName>
</protein>
<evidence type="ECO:0000256" key="3">
    <source>
        <dbReference type="ARBA" id="ARBA00022729"/>
    </source>
</evidence>
<gene>
    <name evidence="8" type="ORF">OC25_22505</name>
</gene>
<evidence type="ECO:0000313" key="9">
    <source>
        <dbReference type="Proteomes" id="UP000031246"/>
    </source>
</evidence>
<sequence length="612" mass="69592">MKNTFAKRIILALFIPFLFIPTSCKKGYFDTVPDNINTIDKVFSNRANTERWFFGLYAGIQDIWDQPYGYQYAGISDELEYANWGTGNALTINSGAVTSDNSPTRFETYYQLIRNINIFLERVDECKELLEQQNGESIVKEYKGEARFLRAYYHWLLMKEVGPAAIAPLVSGLPNDNFQIPRSSWDECIKFVMNEMRASEASLTSLHLTGSNTVDDYQVGRITIPVAAAIEAQVLLAHASPLFNGNAEFADWKNFDGKQLFNQTYDPARWQTAAEAMKRAIDLNIAQGRKLFIKPNANLFLQGFNSTRDMFWDGWKDEGVWLRRANNVYSWSQHSAPKNSLSGNGWNGIGVLQELVDDFRMADGRGIKETPSYSETTFTNTATPYYSAGTNNMYVGREPRFYVDVTFSGAVIPVIPAAGQTYVTYFSTSPSGKKANARDYPKTGYTARKNIHPNTNLSTGSNPARPAMLIRMAELYLSYAEALNESQPGHADVLKYLNDVRTRAGIPEIPADLGQIEMRKQIRLERRIELCYESGLRFWDVRRWKIPNEAGSKQGGDFYGMNMDAGTSLSDPTFYKRVVATTRAQWQRKFYFLPYRQNEMDRNKQIVQLPGY</sequence>
<dbReference type="Pfam" id="PF07980">
    <property type="entry name" value="SusD_RagB"/>
    <property type="match status" value="1"/>
</dbReference>
<proteinExistence type="inferred from homology"/>
<evidence type="ECO:0000256" key="1">
    <source>
        <dbReference type="ARBA" id="ARBA00004442"/>
    </source>
</evidence>
<keyword evidence="9" id="KW-1185">Reference proteome</keyword>
<organism evidence="8 9">
    <name type="scientific">Pedobacter kyungheensis</name>
    <dbReference type="NCBI Taxonomy" id="1069985"/>
    <lineage>
        <taxon>Bacteria</taxon>
        <taxon>Pseudomonadati</taxon>
        <taxon>Bacteroidota</taxon>
        <taxon>Sphingobacteriia</taxon>
        <taxon>Sphingobacteriales</taxon>
        <taxon>Sphingobacteriaceae</taxon>
        <taxon>Pedobacter</taxon>
    </lineage>
</organism>
<dbReference type="Gene3D" id="1.25.40.390">
    <property type="match status" value="1"/>
</dbReference>
<evidence type="ECO:0000259" key="7">
    <source>
        <dbReference type="Pfam" id="PF14322"/>
    </source>
</evidence>
<dbReference type="Pfam" id="PF14322">
    <property type="entry name" value="SusD-like_3"/>
    <property type="match status" value="1"/>
</dbReference>
<dbReference type="RefSeq" id="WP_039481022.1">
    <property type="nucleotide sequence ID" value="NZ_JSYN01000032.1"/>
</dbReference>
<comment type="subcellular location">
    <subcellularLocation>
        <location evidence="1">Cell outer membrane</location>
    </subcellularLocation>
</comment>
<keyword evidence="4" id="KW-0472">Membrane</keyword>
<comment type="caution">
    <text evidence="8">The sequence shown here is derived from an EMBL/GenBank/DDBJ whole genome shotgun (WGS) entry which is preliminary data.</text>
</comment>
<dbReference type="AlphaFoldDB" id="A0A0C1FDV4"/>
<keyword evidence="5" id="KW-0998">Cell outer membrane</keyword>
<feature type="domain" description="RagB/SusD" evidence="6">
    <location>
        <begin position="326"/>
        <end position="612"/>
    </location>
</feature>
<feature type="domain" description="SusD-like N-terminal" evidence="7">
    <location>
        <begin position="95"/>
        <end position="201"/>
    </location>
</feature>
<dbReference type="InterPro" id="IPR011990">
    <property type="entry name" value="TPR-like_helical_dom_sf"/>
</dbReference>
<dbReference type="Proteomes" id="UP000031246">
    <property type="component" value="Unassembled WGS sequence"/>
</dbReference>
<dbReference type="InterPro" id="IPR012944">
    <property type="entry name" value="SusD_RagB_dom"/>
</dbReference>
<reference evidence="8 9" key="1">
    <citation type="submission" date="2014-10" db="EMBL/GenBank/DDBJ databases">
        <title>Pedobacter Kyungheensis.</title>
        <authorList>
            <person name="Anderson B.M."/>
            <person name="Newman J.D."/>
        </authorList>
    </citation>
    <scope>NUCLEOTIDE SEQUENCE [LARGE SCALE GENOMIC DNA]</scope>
    <source>
        <strain evidence="8 9">KACC 16221</strain>
    </source>
</reference>
<accession>A0A0C1FDV4</accession>
<evidence type="ECO:0000259" key="6">
    <source>
        <dbReference type="Pfam" id="PF07980"/>
    </source>
</evidence>
<keyword evidence="3" id="KW-0732">Signal</keyword>
<comment type="similarity">
    <text evidence="2">Belongs to the SusD family.</text>
</comment>
<evidence type="ECO:0000256" key="4">
    <source>
        <dbReference type="ARBA" id="ARBA00023136"/>
    </source>
</evidence>
<dbReference type="SUPFAM" id="SSF48452">
    <property type="entry name" value="TPR-like"/>
    <property type="match status" value="1"/>
</dbReference>
<name>A0A0C1FDV4_9SPHI</name>
<dbReference type="EMBL" id="JSYN01000032">
    <property type="protein sequence ID" value="KIA91242.1"/>
    <property type="molecule type" value="Genomic_DNA"/>
</dbReference>
<evidence type="ECO:0000256" key="5">
    <source>
        <dbReference type="ARBA" id="ARBA00023237"/>
    </source>
</evidence>
<dbReference type="GO" id="GO:0009279">
    <property type="term" value="C:cell outer membrane"/>
    <property type="evidence" value="ECO:0007669"/>
    <property type="project" value="UniProtKB-SubCell"/>
</dbReference>
<dbReference type="OrthoDB" id="608091at2"/>
<dbReference type="InterPro" id="IPR033985">
    <property type="entry name" value="SusD-like_N"/>
</dbReference>
<evidence type="ECO:0000256" key="2">
    <source>
        <dbReference type="ARBA" id="ARBA00006275"/>
    </source>
</evidence>
<evidence type="ECO:0000313" key="8">
    <source>
        <dbReference type="EMBL" id="KIA91242.1"/>
    </source>
</evidence>
<evidence type="ECO:0008006" key="10">
    <source>
        <dbReference type="Google" id="ProtNLM"/>
    </source>
</evidence>